<sequence>MSEPIITPAAVYTFGGVATAGSLLGMPVDAVVLGAIASATVTMVTEPKTRWLVVCYTIIGGLLGGALAPPLVHLWIGESAARYPSLAEYRVQFAHVFAPVLVGLMWQLALKCLLVLWPSFERNADNIVEWLLNLLPWRHRK</sequence>
<protein>
    <submittedName>
        <fullName evidence="2">Uncharacterized protein</fullName>
    </submittedName>
</protein>
<evidence type="ECO:0000313" key="2">
    <source>
        <dbReference type="EMBL" id="MDD9326760.1"/>
    </source>
</evidence>
<reference evidence="3" key="2">
    <citation type="submission" date="2024-02" db="EMBL/GenBank/DDBJ databases">
        <title>Neisseria leonii sp. nov.</title>
        <authorList>
            <person name="Boutroux M."/>
            <person name="Favre-Rochex S."/>
            <person name="Gorgette O."/>
            <person name="Touak G."/>
            <person name="Muhle E."/>
            <person name="Chesneau O."/>
            <person name="Clermont D."/>
            <person name="Rahi P."/>
        </authorList>
    </citation>
    <scope>NUCLEOTIDE SEQUENCE</scope>
    <source>
        <strain evidence="3">51.81</strain>
    </source>
</reference>
<proteinExistence type="predicted"/>
<name>A0A9X4E1C0_9NEIS</name>
<reference evidence="2" key="1">
    <citation type="submission" date="2022-10" db="EMBL/GenBank/DDBJ databases">
        <authorList>
            <person name="Boutroux M."/>
        </authorList>
    </citation>
    <scope>NUCLEOTIDE SEQUENCE</scope>
    <source>
        <strain evidence="2">51.81</strain>
    </source>
</reference>
<keyword evidence="1" id="KW-1133">Transmembrane helix</keyword>
<accession>A0A9X4E1C0</accession>
<keyword evidence="4" id="KW-1185">Reference proteome</keyword>
<feature type="transmembrane region" description="Helical" evidence="1">
    <location>
        <begin position="51"/>
        <end position="76"/>
    </location>
</feature>
<dbReference type="EMBL" id="CP146598">
    <property type="protein sequence ID" value="WWY03182.1"/>
    <property type="molecule type" value="Genomic_DNA"/>
</dbReference>
<dbReference type="EMBL" id="JAPQFL010000001">
    <property type="protein sequence ID" value="MDD9326760.1"/>
    <property type="molecule type" value="Genomic_DNA"/>
</dbReference>
<dbReference type="Proteomes" id="UP001149607">
    <property type="component" value="Chromosome"/>
</dbReference>
<dbReference type="RefSeq" id="WP_274584108.1">
    <property type="nucleotide sequence ID" value="NZ_CP146598.1"/>
</dbReference>
<dbReference type="AlphaFoldDB" id="A0A9X4E1C0"/>
<feature type="transmembrane region" description="Helical" evidence="1">
    <location>
        <begin position="12"/>
        <end position="39"/>
    </location>
</feature>
<evidence type="ECO:0000256" key="1">
    <source>
        <dbReference type="SAM" id="Phobius"/>
    </source>
</evidence>
<evidence type="ECO:0000313" key="3">
    <source>
        <dbReference type="EMBL" id="WWY03182.1"/>
    </source>
</evidence>
<feature type="transmembrane region" description="Helical" evidence="1">
    <location>
        <begin position="96"/>
        <end position="117"/>
    </location>
</feature>
<gene>
    <name evidence="2" type="ORF">ORY91_000128</name>
    <name evidence="3" type="ORF">V9W64_00010</name>
</gene>
<evidence type="ECO:0000313" key="4">
    <source>
        <dbReference type="Proteomes" id="UP001149607"/>
    </source>
</evidence>
<keyword evidence="1" id="KW-0812">Transmembrane</keyword>
<keyword evidence="1" id="KW-0472">Membrane</keyword>
<organism evidence="2">
    <name type="scientific">Neisseria leonii</name>
    <dbReference type="NCBI Taxonomy" id="2995413"/>
    <lineage>
        <taxon>Bacteria</taxon>
        <taxon>Pseudomonadati</taxon>
        <taxon>Pseudomonadota</taxon>
        <taxon>Betaproteobacteria</taxon>
        <taxon>Neisseriales</taxon>
        <taxon>Neisseriaceae</taxon>
        <taxon>Neisseria</taxon>
    </lineage>
</organism>